<dbReference type="PaxDb" id="4565-Traes_1AS_0700D86F9.1"/>
<protein>
    <submittedName>
        <fullName evidence="2">Uncharacterized protein</fullName>
    </submittedName>
</protein>
<dbReference type="Gramene" id="TraesCS1A02G124800.1">
    <property type="protein sequence ID" value="TraesCS1A02G124800.1.cds1"/>
    <property type="gene ID" value="TraesCS1A02G124800"/>
</dbReference>
<feature type="region of interest" description="Disordered" evidence="1">
    <location>
        <begin position="78"/>
        <end position="100"/>
    </location>
</feature>
<dbReference type="EnsemblPlants" id="TraesCS1A02G124800.1">
    <property type="protein sequence ID" value="TraesCS1A02G124800.1.cds1"/>
    <property type="gene ID" value="TraesCS1A02G124800"/>
</dbReference>
<dbReference type="AlphaFoldDB" id="A0A3B5XY24"/>
<feature type="region of interest" description="Disordered" evidence="1">
    <location>
        <begin position="1"/>
        <end position="47"/>
    </location>
</feature>
<evidence type="ECO:0000256" key="1">
    <source>
        <dbReference type="SAM" id="MobiDB-lite"/>
    </source>
</evidence>
<accession>A0A3B5XY24</accession>
<dbReference type="Gramene" id="TraesROB_scaffold_796627_01G000100.1">
    <property type="protein sequence ID" value="TraesROB_scaffold_796627_01G000100.1"/>
    <property type="gene ID" value="TraesROB_scaffold_796627_01G000100"/>
</dbReference>
<dbReference type="OMA" id="FCPRQST"/>
<evidence type="ECO:0000313" key="2">
    <source>
        <dbReference type="EnsemblPlants" id="TraesCS1A02G124800.1.cds1"/>
    </source>
</evidence>
<sequence length="221" mass="23496">MMQRPLLDISPLWPSGFEASPTPPLQCNGNLQRTPTPPRARPHDAGHDLPAGLAELIVPCLELPATLFCPRQPALLPSAATQPPPEMPLASPRPSPPAARRKTLAGMRISKEGGISLQRTRRPSSRTPAAPVAKVAERLVCRSLGITKDGQDVTASILEAFTERFKEQLPPEVIVAMRDFFKLDDSSISAAEDALIDHGGAAALDSVGLEQDGQGSEPAIA</sequence>
<organism evidence="2">
    <name type="scientific">Triticum aestivum</name>
    <name type="common">Wheat</name>
    <dbReference type="NCBI Taxonomy" id="4565"/>
    <lineage>
        <taxon>Eukaryota</taxon>
        <taxon>Viridiplantae</taxon>
        <taxon>Streptophyta</taxon>
        <taxon>Embryophyta</taxon>
        <taxon>Tracheophyta</taxon>
        <taxon>Spermatophyta</taxon>
        <taxon>Magnoliopsida</taxon>
        <taxon>Liliopsida</taxon>
        <taxon>Poales</taxon>
        <taxon>Poaceae</taxon>
        <taxon>BOP clade</taxon>
        <taxon>Pooideae</taxon>
        <taxon>Triticodae</taxon>
        <taxon>Triticeae</taxon>
        <taxon>Triticinae</taxon>
        <taxon>Triticum</taxon>
    </lineage>
</organism>
<reference evidence="2" key="1">
    <citation type="submission" date="2018-08" db="EMBL/GenBank/DDBJ databases">
        <authorList>
            <person name="Rossello M."/>
        </authorList>
    </citation>
    <scope>NUCLEOTIDE SEQUENCE [LARGE SCALE GENOMIC DNA]</scope>
    <source>
        <strain evidence="2">cv. Chinese Spring</strain>
    </source>
</reference>
<dbReference type="Proteomes" id="UP000019116">
    <property type="component" value="Chromosome 1A"/>
</dbReference>
<evidence type="ECO:0000313" key="3">
    <source>
        <dbReference type="Proteomes" id="UP000019116"/>
    </source>
</evidence>
<reference evidence="2" key="2">
    <citation type="submission" date="2018-10" db="UniProtKB">
        <authorList>
            <consortium name="EnsemblPlants"/>
        </authorList>
    </citation>
    <scope>IDENTIFICATION</scope>
</reference>
<feature type="compositionally biased region" description="Pro residues" evidence="1">
    <location>
        <begin position="82"/>
        <end position="97"/>
    </location>
</feature>
<feature type="compositionally biased region" description="Polar residues" evidence="1">
    <location>
        <begin position="25"/>
        <end position="34"/>
    </location>
</feature>
<keyword evidence="3" id="KW-1185">Reference proteome</keyword>
<proteinExistence type="predicted"/>
<name>A0A3B5XY24_WHEAT</name>